<dbReference type="InParanoid" id="M3XUY4"/>
<keyword evidence="8" id="KW-0130">Cell adhesion</keyword>
<sequence length="417" mass="45669">MVSSMAGLAGVCTMRNGHLWLLPGLLMLLLLPLRAAAQKTSDCARWCPPNSTCANATACRCSPGFNSSSGVIFTSLLEICEDINECGPLSAVSCGKFADCQNTEGSYYCTCIPGYELASGARMFKNESENTCQDVNECTSGQNPCHSSAHCLNIISGYKCRCRPGWKPIPGSPNGPSNTVCEDVDECSSMQTTCHKSTICINAVGSYKCRCRRGWEPKPGFQDNQLNTTCEEMSFPTWTPPPRIKSQRLSHFFERVQGLGRHFKPALAQDTIQDLIQVVDELLQTPEDLETLSRSDQHCVATSLLGGLEDVLRNLSQALPSGTLTFNASAGTGAPFPGPLDRENWLFSETFFVVCTCWHFWTASLFSSKPGIDEAKQELVGLTTAELFGPKVLVLSSFPVCFRVVFMFCMKLFIFNL</sequence>
<dbReference type="GO" id="GO:0005509">
    <property type="term" value="F:calcium ion binding"/>
    <property type="evidence" value="ECO:0007669"/>
    <property type="project" value="InterPro"/>
</dbReference>
<protein>
    <recommendedName>
        <fullName evidence="15">EGF-like domain-containing protein</fullName>
    </recommendedName>
</protein>
<feature type="domain" description="EGF-like" evidence="15">
    <location>
        <begin position="82"/>
        <end position="121"/>
    </location>
</feature>
<dbReference type="EMBL" id="AEYP01024371">
    <property type="status" value="NOT_ANNOTATED_CDS"/>
    <property type="molecule type" value="Genomic_DNA"/>
</dbReference>
<dbReference type="GO" id="GO:0005886">
    <property type="term" value="C:plasma membrane"/>
    <property type="evidence" value="ECO:0007669"/>
    <property type="project" value="UniProtKB-SubCell"/>
</dbReference>
<dbReference type="GO" id="GO:0004930">
    <property type="term" value="F:G protein-coupled receptor activity"/>
    <property type="evidence" value="ECO:0007669"/>
    <property type="project" value="InterPro"/>
</dbReference>
<dbReference type="eggNOG" id="KOG4193">
    <property type="taxonomic scope" value="Eukaryota"/>
</dbReference>
<dbReference type="SUPFAM" id="SSF57196">
    <property type="entry name" value="EGF/Laminin"/>
    <property type="match status" value="3"/>
</dbReference>
<dbReference type="PANTHER" id="PTHR24050">
    <property type="entry name" value="PA14 DOMAIN-CONTAINING PROTEIN"/>
    <property type="match status" value="1"/>
</dbReference>
<comment type="caution">
    <text evidence="13">Lacks conserved residue(s) required for the propagation of feature annotation.</text>
</comment>
<dbReference type="Ensembl" id="ENSMPUT00000002943.1">
    <property type="protein sequence ID" value="ENSMPUP00000002884.1"/>
    <property type="gene ID" value="ENSMPUG00000002913.1"/>
</dbReference>
<dbReference type="Pfam" id="PF07645">
    <property type="entry name" value="EGF_CA"/>
    <property type="match status" value="3"/>
</dbReference>
<dbReference type="GO" id="GO:0007155">
    <property type="term" value="P:cell adhesion"/>
    <property type="evidence" value="ECO:0007669"/>
    <property type="project" value="UniProtKB-KW"/>
</dbReference>
<evidence type="ECO:0000256" key="4">
    <source>
        <dbReference type="ARBA" id="ARBA00022692"/>
    </source>
</evidence>
<accession>M3XUY4</accession>
<evidence type="ECO:0000256" key="13">
    <source>
        <dbReference type="PROSITE-ProRule" id="PRU00076"/>
    </source>
</evidence>
<evidence type="ECO:0000256" key="6">
    <source>
        <dbReference type="ARBA" id="ARBA00022737"/>
    </source>
</evidence>
<dbReference type="FunFam" id="2.10.25.10:FF:000422">
    <property type="entry name" value="Adhesion G protein-coupled receptor E2"/>
    <property type="match status" value="1"/>
</dbReference>
<evidence type="ECO:0000256" key="2">
    <source>
        <dbReference type="ARBA" id="ARBA00022475"/>
    </source>
</evidence>
<evidence type="ECO:0000256" key="3">
    <source>
        <dbReference type="ARBA" id="ARBA00022536"/>
    </source>
</evidence>
<feature type="domain" description="EGF-like" evidence="15">
    <location>
        <begin position="183"/>
        <end position="222"/>
    </location>
</feature>
<dbReference type="Gene3D" id="2.10.25.10">
    <property type="entry name" value="Laminin"/>
    <property type="match status" value="4"/>
</dbReference>
<evidence type="ECO:0000256" key="8">
    <source>
        <dbReference type="ARBA" id="ARBA00022889"/>
    </source>
</evidence>
<evidence type="ECO:0000256" key="10">
    <source>
        <dbReference type="ARBA" id="ARBA00023136"/>
    </source>
</evidence>
<dbReference type="EMBL" id="AEYP01024366">
    <property type="status" value="NOT_ANNOTATED_CDS"/>
    <property type="molecule type" value="Genomic_DNA"/>
</dbReference>
<feature type="chain" id="PRO_5004044202" description="EGF-like domain-containing protein" evidence="14">
    <location>
        <begin position="38"/>
        <end position="417"/>
    </location>
</feature>
<feature type="domain" description="EGF-like" evidence="15">
    <location>
        <begin position="134"/>
        <end position="172"/>
    </location>
</feature>
<dbReference type="FunFam" id="2.10.25.10:FF:000177">
    <property type="entry name" value="Adhesion G protein-coupled receptor E2"/>
    <property type="match status" value="1"/>
</dbReference>
<dbReference type="EMBL" id="AEYP01024367">
    <property type="status" value="NOT_ANNOTATED_CDS"/>
    <property type="molecule type" value="Genomic_DNA"/>
</dbReference>
<dbReference type="PRINTS" id="PR01278">
    <property type="entry name" value="CD97PROTEIN"/>
</dbReference>
<reference evidence="16" key="1">
    <citation type="submission" date="2024-06" db="UniProtKB">
        <authorList>
            <consortium name="Ensembl"/>
        </authorList>
    </citation>
    <scope>IDENTIFICATION</scope>
</reference>
<name>M3XUY4_MUSPF</name>
<dbReference type="InterPro" id="IPR001881">
    <property type="entry name" value="EGF-like_Ca-bd_dom"/>
</dbReference>
<dbReference type="InterPro" id="IPR000742">
    <property type="entry name" value="EGF"/>
</dbReference>
<keyword evidence="5 14" id="KW-0732">Signal</keyword>
<dbReference type="InterPro" id="IPR049883">
    <property type="entry name" value="NOTCH1_EGF-like"/>
</dbReference>
<evidence type="ECO:0000256" key="1">
    <source>
        <dbReference type="ARBA" id="ARBA00004651"/>
    </source>
</evidence>
<dbReference type="InterPro" id="IPR003056">
    <property type="entry name" value="GPCR_2_ADGRE2_ADGRE5"/>
</dbReference>
<keyword evidence="2" id="KW-1003">Cell membrane</keyword>
<keyword evidence="7" id="KW-0106">Calcium</keyword>
<evidence type="ECO:0000256" key="7">
    <source>
        <dbReference type="ARBA" id="ARBA00022837"/>
    </source>
</evidence>
<dbReference type="EMBL" id="AEYP01024369">
    <property type="status" value="NOT_ANNOTATED_CDS"/>
    <property type="molecule type" value="Genomic_DNA"/>
</dbReference>
<keyword evidence="3 13" id="KW-0245">EGF-like domain</keyword>
<dbReference type="EMBL" id="AEYP01024370">
    <property type="status" value="NOT_ANNOTATED_CDS"/>
    <property type="molecule type" value="Genomic_DNA"/>
</dbReference>
<keyword evidence="12" id="KW-0325">Glycoprotein</keyword>
<feature type="signal peptide" evidence="14">
    <location>
        <begin position="1"/>
        <end position="37"/>
    </location>
</feature>
<evidence type="ECO:0000313" key="16">
    <source>
        <dbReference type="Ensembl" id="ENSMPUP00000002884.1"/>
    </source>
</evidence>
<dbReference type="PROSITE" id="PS00010">
    <property type="entry name" value="ASX_HYDROXYL"/>
    <property type="match status" value="3"/>
</dbReference>
<evidence type="ECO:0000256" key="5">
    <source>
        <dbReference type="ARBA" id="ARBA00022729"/>
    </source>
</evidence>
<organism evidence="16">
    <name type="scientific">Mustela putorius furo</name>
    <name type="common">European domestic ferret</name>
    <name type="synonym">Mustela furo</name>
    <dbReference type="NCBI Taxonomy" id="9669"/>
    <lineage>
        <taxon>Eukaryota</taxon>
        <taxon>Metazoa</taxon>
        <taxon>Chordata</taxon>
        <taxon>Craniata</taxon>
        <taxon>Vertebrata</taxon>
        <taxon>Euteleostomi</taxon>
        <taxon>Mammalia</taxon>
        <taxon>Eutheria</taxon>
        <taxon>Laurasiatheria</taxon>
        <taxon>Carnivora</taxon>
        <taxon>Caniformia</taxon>
        <taxon>Musteloidea</taxon>
        <taxon>Mustelidae</taxon>
        <taxon>Mustelinae</taxon>
        <taxon>Mustela</taxon>
    </lineage>
</organism>
<evidence type="ECO:0000256" key="9">
    <source>
        <dbReference type="ARBA" id="ARBA00022989"/>
    </source>
</evidence>
<dbReference type="EMBL" id="AEYP01024368">
    <property type="status" value="NOT_ANNOTATED_CDS"/>
    <property type="molecule type" value="Genomic_DNA"/>
</dbReference>
<dbReference type="InterPro" id="IPR052235">
    <property type="entry name" value="Nephronectin_domain"/>
</dbReference>
<dbReference type="HOGENOM" id="CLU_659796_0_0_1"/>
<evidence type="ECO:0000256" key="14">
    <source>
        <dbReference type="SAM" id="SignalP"/>
    </source>
</evidence>
<dbReference type="PANTHER" id="PTHR24050:SF28">
    <property type="entry name" value="UROMODULIN-LIKE"/>
    <property type="match status" value="1"/>
</dbReference>
<dbReference type="STRING" id="9669.ENSMPUP00000002884"/>
<keyword evidence="11" id="KW-1015">Disulfide bond</keyword>
<dbReference type="FunFam" id="2.10.25.10:FF:000269">
    <property type="entry name" value="Adhesion G protein-coupled receptor E2"/>
    <property type="match status" value="1"/>
</dbReference>
<dbReference type="CDD" id="cd00054">
    <property type="entry name" value="EGF_CA"/>
    <property type="match status" value="3"/>
</dbReference>
<proteinExistence type="predicted"/>
<dbReference type="InterPro" id="IPR018097">
    <property type="entry name" value="EGF_Ca-bd_CS"/>
</dbReference>
<dbReference type="SMART" id="SM00181">
    <property type="entry name" value="EGF"/>
    <property type="match status" value="4"/>
</dbReference>
<evidence type="ECO:0000256" key="12">
    <source>
        <dbReference type="ARBA" id="ARBA00023180"/>
    </source>
</evidence>
<dbReference type="AlphaFoldDB" id="M3XUY4"/>
<keyword evidence="9" id="KW-1133">Transmembrane helix</keyword>
<dbReference type="PROSITE" id="PS50026">
    <property type="entry name" value="EGF_3"/>
    <property type="match status" value="3"/>
</dbReference>
<dbReference type="SMART" id="SM00179">
    <property type="entry name" value="EGF_CA"/>
    <property type="match status" value="3"/>
</dbReference>
<evidence type="ECO:0000256" key="11">
    <source>
        <dbReference type="ARBA" id="ARBA00023157"/>
    </source>
</evidence>
<dbReference type="InterPro" id="IPR000152">
    <property type="entry name" value="EGF-type_Asp/Asn_hydroxyl_site"/>
</dbReference>
<keyword evidence="10" id="KW-0472">Membrane</keyword>
<keyword evidence="4" id="KW-0812">Transmembrane</keyword>
<evidence type="ECO:0000259" key="15">
    <source>
        <dbReference type="PROSITE" id="PS50026"/>
    </source>
</evidence>
<dbReference type="GeneTree" id="ENSGT00940000162597"/>
<dbReference type="FunFam" id="2.10.25.10:FF:000216">
    <property type="entry name" value="Adhesion G protein-coupled receptor E2"/>
    <property type="match status" value="1"/>
</dbReference>
<keyword evidence="6" id="KW-0677">Repeat</keyword>
<dbReference type="PROSITE" id="PS01187">
    <property type="entry name" value="EGF_CA"/>
    <property type="match status" value="2"/>
</dbReference>
<comment type="subcellular location">
    <subcellularLocation>
        <location evidence="1">Cell membrane</location>
        <topology evidence="1">Multi-pass membrane protein</topology>
    </subcellularLocation>
</comment>